<name>A0ABX1VQL6_9FIRM</name>
<keyword evidence="2" id="KW-1185">Reference proteome</keyword>
<comment type="caution">
    <text evidence="1">The sequence shown here is derived from an EMBL/GenBank/DDBJ whole genome shotgun (WGS) entry which is preliminary data.</text>
</comment>
<evidence type="ECO:0000313" key="1">
    <source>
        <dbReference type="EMBL" id="NNJ30109.1"/>
    </source>
</evidence>
<dbReference type="EMBL" id="JAAOXG010000019">
    <property type="protein sequence ID" value="NNJ30109.1"/>
    <property type="molecule type" value="Genomic_DNA"/>
</dbReference>
<reference evidence="1 2" key="1">
    <citation type="submission" date="2020-03" db="EMBL/GenBank/DDBJ databases">
        <title>Genome Sequence of industrial isolate, B5A.</title>
        <authorList>
            <person name="Sharma S."/>
            <person name="Patil P.B."/>
            <person name="Korpole S."/>
        </authorList>
    </citation>
    <scope>NUCLEOTIDE SEQUENCE [LARGE SCALE GENOMIC DNA]</scope>
    <source>
        <strain evidence="1 2">PI-S10-B5A</strain>
    </source>
</reference>
<dbReference type="RefSeq" id="WP_170821319.1">
    <property type="nucleotide sequence ID" value="NZ_JAAOXG010000019.1"/>
</dbReference>
<protein>
    <submittedName>
        <fullName evidence="1">Alanine racemase</fullName>
    </submittedName>
</protein>
<sequence length="82" mass="8809">MNVKITPWKPGDGGTICLPLRSNIPDATNHPDWRLTTCPRCGRECWEPELARQVMATGATGACTECALRAETSTPGGGEPKK</sequence>
<evidence type="ECO:0000313" key="2">
    <source>
        <dbReference type="Proteomes" id="UP000539052"/>
    </source>
</evidence>
<dbReference type="Proteomes" id="UP000539052">
    <property type="component" value="Unassembled WGS sequence"/>
</dbReference>
<accession>A0ABX1VQL6</accession>
<gene>
    <name evidence="1" type="ORF">G9470_09955</name>
</gene>
<proteinExistence type="predicted"/>
<organism evidence="1 2">
    <name type="scientific">Lacrimispora defluvii</name>
    <dbReference type="NCBI Taxonomy" id="2719233"/>
    <lineage>
        <taxon>Bacteria</taxon>
        <taxon>Bacillati</taxon>
        <taxon>Bacillota</taxon>
        <taxon>Clostridia</taxon>
        <taxon>Lachnospirales</taxon>
        <taxon>Lachnospiraceae</taxon>
        <taxon>Lacrimispora</taxon>
    </lineage>
</organism>